<name>A0A3P7L6U8_STRVU</name>
<dbReference type="AlphaFoldDB" id="A0A3P7L6U8"/>
<evidence type="ECO:0000313" key="1">
    <source>
        <dbReference type="EMBL" id="VDM74878.1"/>
    </source>
</evidence>
<dbReference type="OrthoDB" id="10600011at2759"/>
<dbReference type="Proteomes" id="UP000270094">
    <property type="component" value="Unassembled WGS sequence"/>
</dbReference>
<evidence type="ECO:0000313" key="2">
    <source>
        <dbReference type="Proteomes" id="UP000270094"/>
    </source>
</evidence>
<organism evidence="1 2">
    <name type="scientific">Strongylus vulgaris</name>
    <name type="common">Blood worm</name>
    <dbReference type="NCBI Taxonomy" id="40348"/>
    <lineage>
        <taxon>Eukaryota</taxon>
        <taxon>Metazoa</taxon>
        <taxon>Ecdysozoa</taxon>
        <taxon>Nematoda</taxon>
        <taxon>Chromadorea</taxon>
        <taxon>Rhabditida</taxon>
        <taxon>Rhabditina</taxon>
        <taxon>Rhabditomorpha</taxon>
        <taxon>Strongyloidea</taxon>
        <taxon>Strongylidae</taxon>
        <taxon>Strongylus</taxon>
    </lineage>
</organism>
<keyword evidence="2" id="KW-1185">Reference proteome</keyword>
<accession>A0A3P7L6U8</accession>
<dbReference type="EMBL" id="UYYB01094710">
    <property type="protein sequence ID" value="VDM74878.1"/>
    <property type="molecule type" value="Genomic_DNA"/>
</dbReference>
<gene>
    <name evidence="1" type="ORF">SVUK_LOCUS9876</name>
</gene>
<proteinExistence type="predicted"/>
<sequence>MLRVYSRSSRAPLGNKLTPKFENVKHDYVIQYGASFKICDPNPTSIWDFAYGVSNVSRDASLVSLPEATARSRFTLETLNLGNTELHPFWLSLGTTEIEREGKFKELLEQRSLWTMECRVCISEALEDIRSYHFYRGSLIPYREIRDGEVGLGRKEKKAMTQEQWAEALRA</sequence>
<reference evidence="1 2" key="1">
    <citation type="submission" date="2018-11" db="EMBL/GenBank/DDBJ databases">
        <authorList>
            <consortium name="Pathogen Informatics"/>
        </authorList>
    </citation>
    <scope>NUCLEOTIDE SEQUENCE [LARGE SCALE GENOMIC DNA]</scope>
</reference>
<protein>
    <submittedName>
        <fullName evidence="1">Uncharacterized protein</fullName>
    </submittedName>
</protein>